<dbReference type="InterPro" id="IPR004552">
    <property type="entry name" value="AGP_acyltrans"/>
</dbReference>
<evidence type="ECO:0000259" key="13">
    <source>
        <dbReference type="SMART" id="SM00563"/>
    </source>
</evidence>
<keyword evidence="12" id="KW-0812">Transmembrane</keyword>
<dbReference type="STRING" id="744872.Spica_1617"/>
<gene>
    <name evidence="14" type="ordered locus">Spica_1617</name>
</gene>
<feature type="domain" description="Phospholipid/glycerol acyltransferase" evidence="13">
    <location>
        <begin position="80"/>
        <end position="194"/>
    </location>
</feature>
<dbReference type="SUPFAM" id="SSF69593">
    <property type="entry name" value="Glycerol-3-phosphate (1)-acyltransferase"/>
    <property type="match status" value="1"/>
</dbReference>
<dbReference type="HOGENOM" id="CLU_027938_6_1_12"/>
<evidence type="ECO:0000256" key="9">
    <source>
        <dbReference type="ARBA" id="ARBA00023098"/>
    </source>
</evidence>
<dbReference type="InterPro" id="IPR002123">
    <property type="entry name" value="Plipid/glycerol_acylTrfase"/>
</dbReference>
<dbReference type="EMBL" id="CP002868">
    <property type="protein sequence ID" value="AEJ19760.1"/>
    <property type="molecule type" value="Genomic_DNA"/>
</dbReference>
<dbReference type="PANTHER" id="PTHR10434:SF64">
    <property type="entry name" value="1-ACYL-SN-GLYCEROL-3-PHOSPHATE ACYLTRANSFERASE-RELATED"/>
    <property type="match status" value="1"/>
</dbReference>
<comment type="domain">
    <text evidence="11">The HXXXXD motif is essential for acyltransferase activity and may constitute the binding site for the phosphate moiety of the glycerol-3-phosphate.</text>
</comment>
<sequence length="247" mass="27368">MKQMGSLVRTIVFFTFFWLSVLILLPLGVLLFVLSLLGLKSFTDWVLIHLASWWAQGVIWGTGAQVTVEGLEHIPPRSGLCFIGNHPGDFDVILALAYIPRRFGFIAKKEVLFLPFVNLWVLLLGGLFIDRKNIAKGKRAIEQGAERIKKGASMIIFPEGTRSRGRGILPFKAGAFKLATLANAPIVPLVIHGSYSVWEETGLIQSVPVHLKFLHPIETAPLDAEARRALPKQVEALIREELDQLAG</sequence>
<keyword evidence="15" id="KW-1185">Reference proteome</keyword>
<dbReference type="GO" id="GO:0006654">
    <property type="term" value="P:phosphatidic acid biosynthetic process"/>
    <property type="evidence" value="ECO:0007669"/>
    <property type="project" value="TreeGrafter"/>
</dbReference>
<dbReference type="CDD" id="cd07989">
    <property type="entry name" value="LPLAT_AGPAT-like"/>
    <property type="match status" value="1"/>
</dbReference>
<keyword evidence="7 11" id="KW-0444">Lipid biosynthesis</keyword>
<keyword evidence="11" id="KW-1208">Phospholipid metabolism</keyword>
<feature type="transmembrane region" description="Helical" evidence="12">
    <location>
        <begin position="12"/>
        <end position="37"/>
    </location>
</feature>
<dbReference type="EC" id="2.3.1.51" evidence="5 11"/>
<dbReference type="KEGG" id="scd:Spica_1617"/>
<evidence type="ECO:0000256" key="7">
    <source>
        <dbReference type="ARBA" id="ARBA00022516"/>
    </source>
</evidence>
<evidence type="ECO:0000256" key="6">
    <source>
        <dbReference type="ARBA" id="ARBA00016139"/>
    </source>
</evidence>
<proteinExistence type="inferred from homology"/>
<evidence type="ECO:0000256" key="8">
    <source>
        <dbReference type="ARBA" id="ARBA00022679"/>
    </source>
</evidence>
<evidence type="ECO:0000256" key="11">
    <source>
        <dbReference type="RuleBase" id="RU361267"/>
    </source>
</evidence>
<keyword evidence="12" id="KW-0472">Membrane</keyword>
<evidence type="ECO:0000313" key="15">
    <source>
        <dbReference type="Proteomes" id="UP000000503"/>
    </source>
</evidence>
<evidence type="ECO:0000313" key="14">
    <source>
        <dbReference type="EMBL" id="AEJ19760.1"/>
    </source>
</evidence>
<dbReference type="RefSeq" id="WP_013969069.1">
    <property type="nucleotide sequence ID" value="NC_015732.1"/>
</dbReference>
<feature type="transmembrane region" description="Helical" evidence="12">
    <location>
        <begin position="111"/>
        <end position="129"/>
    </location>
</feature>
<dbReference type="SMART" id="SM00563">
    <property type="entry name" value="PlsC"/>
    <property type="match status" value="1"/>
</dbReference>
<dbReference type="GO" id="GO:0016020">
    <property type="term" value="C:membrane"/>
    <property type="evidence" value="ECO:0007669"/>
    <property type="project" value="InterPro"/>
</dbReference>
<dbReference type="Pfam" id="PF01553">
    <property type="entry name" value="Acyltransferase"/>
    <property type="match status" value="1"/>
</dbReference>
<organism evidence="14 15">
    <name type="scientific">Gracilinema caldarium (strain ATCC 51460 / DSM 7334 / H1)</name>
    <name type="common">Treponema caldarium</name>
    <dbReference type="NCBI Taxonomy" id="744872"/>
    <lineage>
        <taxon>Bacteria</taxon>
        <taxon>Pseudomonadati</taxon>
        <taxon>Spirochaetota</taxon>
        <taxon>Spirochaetia</taxon>
        <taxon>Spirochaetales</taxon>
        <taxon>Breznakiellaceae</taxon>
        <taxon>Gracilinema</taxon>
    </lineage>
</organism>
<dbReference type="NCBIfam" id="TIGR00530">
    <property type="entry name" value="AGP_acyltrn"/>
    <property type="match status" value="1"/>
</dbReference>
<name>F8F0Q3_GRAC1</name>
<comment type="catalytic activity">
    <reaction evidence="1 11">
        <text>a 1-acyl-sn-glycero-3-phosphate + an acyl-CoA = a 1,2-diacyl-sn-glycero-3-phosphate + CoA</text>
        <dbReference type="Rhea" id="RHEA:19709"/>
        <dbReference type="ChEBI" id="CHEBI:57287"/>
        <dbReference type="ChEBI" id="CHEBI:57970"/>
        <dbReference type="ChEBI" id="CHEBI:58342"/>
        <dbReference type="ChEBI" id="CHEBI:58608"/>
        <dbReference type="EC" id="2.3.1.51"/>
    </reaction>
</comment>
<keyword evidence="8 11" id="KW-0808">Transferase</keyword>
<evidence type="ECO:0000256" key="5">
    <source>
        <dbReference type="ARBA" id="ARBA00013211"/>
    </source>
</evidence>
<dbReference type="PANTHER" id="PTHR10434">
    <property type="entry name" value="1-ACYL-SN-GLYCEROL-3-PHOSPHATE ACYLTRANSFERASE"/>
    <property type="match status" value="1"/>
</dbReference>
<accession>F8F0Q3</accession>
<evidence type="ECO:0000256" key="2">
    <source>
        <dbReference type="ARBA" id="ARBA00004728"/>
    </source>
</evidence>
<comment type="pathway">
    <text evidence="3">Lipid metabolism.</text>
</comment>
<keyword evidence="10 11" id="KW-0012">Acyltransferase</keyword>
<keyword evidence="9 11" id="KW-0443">Lipid metabolism</keyword>
<evidence type="ECO:0000256" key="12">
    <source>
        <dbReference type="SAM" id="Phobius"/>
    </source>
</evidence>
<reference evidence="15" key="1">
    <citation type="journal article" date="2013" name="Stand. Genomic Sci.">
        <title>Genome sequence of the thermophilic fresh-water bacterium Spirochaeta caldaria type strain (H1(T)), reclassification of Spirochaeta caldaria, Spirochaeta stenostrepta, and Spirochaeta zuelzerae in the genus Treponema as Treponema caldaria comb. nov., Treponema stenostrepta comb. nov., and Treponema zuelzerae comb. nov., and emendation of the genus Treponema.</title>
        <authorList>
            <person name="Abt B."/>
            <person name="Goker M."/>
            <person name="Scheuner C."/>
            <person name="Han C."/>
            <person name="Lu M."/>
            <person name="Misra M."/>
            <person name="Lapidus A."/>
            <person name="Nolan M."/>
            <person name="Lucas S."/>
            <person name="Hammon N."/>
            <person name="Deshpande S."/>
            <person name="Cheng J.F."/>
            <person name="Tapia R."/>
            <person name="Goodwin L.A."/>
            <person name="Pitluck S."/>
            <person name="Liolios K."/>
            <person name="Pagani I."/>
            <person name="Ivanova N."/>
            <person name="Mavromatis K."/>
            <person name="Mikhailova N."/>
            <person name="Huntemann M."/>
            <person name="Pati A."/>
            <person name="Chen A."/>
            <person name="Palaniappan K."/>
            <person name="Land M."/>
            <person name="Hauser L."/>
            <person name="Jeffries C.D."/>
            <person name="Rohde M."/>
            <person name="Spring S."/>
            <person name="Gronow S."/>
            <person name="Detter J.C."/>
            <person name="Bristow J."/>
            <person name="Eisen J.A."/>
            <person name="Markowitz V."/>
            <person name="Hugenholtz P."/>
            <person name="Kyrpides N.C."/>
            <person name="Woyke T."/>
            <person name="Klenk H.P."/>
        </authorList>
    </citation>
    <scope>NUCLEOTIDE SEQUENCE</scope>
    <source>
        <strain evidence="15">ATCC 51460 / DSM 7334 / H1</strain>
    </source>
</reference>
<evidence type="ECO:0000256" key="1">
    <source>
        <dbReference type="ARBA" id="ARBA00001141"/>
    </source>
</evidence>
<comment type="similarity">
    <text evidence="4 11">Belongs to the 1-acyl-sn-glycerol-3-phosphate acyltransferase family.</text>
</comment>
<evidence type="ECO:0000256" key="3">
    <source>
        <dbReference type="ARBA" id="ARBA00005189"/>
    </source>
</evidence>
<comment type="pathway">
    <text evidence="2">Phospholipid metabolism; CDP-diacylglycerol biosynthesis; CDP-diacylglycerol from sn-glycerol 3-phosphate: step 2/3.</text>
</comment>
<dbReference type="eggNOG" id="COG0204">
    <property type="taxonomic scope" value="Bacteria"/>
</dbReference>
<evidence type="ECO:0000256" key="4">
    <source>
        <dbReference type="ARBA" id="ARBA00008655"/>
    </source>
</evidence>
<dbReference type="GO" id="GO:0003841">
    <property type="term" value="F:1-acylglycerol-3-phosphate O-acyltransferase activity"/>
    <property type="evidence" value="ECO:0007669"/>
    <property type="project" value="UniProtKB-UniRule"/>
</dbReference>
<keyword evidence="12" id="KW-1133">Transmembrane helix</keyword>
<dbReference type="Proteomes" id="UP000000503">
    <property type="component" value="Chromosome"/>
</dbReference>
<evidence type="ECO:0000256" key="10">
    <source>
        <dbReference type="ARBA" id="ARBA00023315"/>
    </source>
</evidence>
<dbReference type="AlphaFoldDB" id="F8F0Q3"/>
<protein>
    <recommendedName>
        <fullName evidence="6 11">1-acyl-sn-glycerol-3-phosphate acyltransferase</fullName>
        <ecNumber evidence="5 11">2.3.1.51</ecNumber>
    </recommendedName>
</protein>
<keyword evidence="11" id="KW-0594">Phospholipid biosynthesis</keyword>